<feature type="compositionally biased region" description="Basic and acidic residues" evidence="1">
    <location>
        <begin position="1"/>
        <end position="21"/>
    </location>
</feature>
<evidence type="ECO:0000313" key="3">
    <source>
        <dbReference type="Proteomes" id="UP000634136"/>
    </source>
</evidence>
<feature type="region of interest" description="Disordered" evidence="1">
    <location>
        <begin position="1"/>
        <end position="46"/>
    </location>
</feature>
<protein>
    <submittedName>
        <fullName evidence="2">Uncharacterized protein</fullName>
    </submittedName>
</protein>
<dbReference type="Proteomes" id="UP000634136">
    <property type="component" value="Unassembled WGS sequence"/>
</dbReference>
<name>A0A834TWR9_9FABA</name>
<dbReference type="EMBL" id="JAAIUW010000005">
    <property type="protein sequence ID" value="KAF7829502.1"/>
    <property type="molecule type" value="Genomic_DNA"/>
</dbReference>
<proteinExistence type="predicted"/>
<comment type="caution">
    <text evidence="2">The sequence shown here is derived from an EMBL/GenBank/DDBJ whole genome shotgun (WGS) entry which is preliminary data.</text>
</comment>
<reference evidence="2" key="1">
    <citation type="submission" date="2020-09" db="EMBL/GenBank/DDBJ databases">
        <title>Genome-Enabled Discovery of Anthraquinone Biosynthesis in Senna tora.</title>
        <authorList>
            <person name="Kang S.-H."/>
            <person name="Pandey R.P."/>
            <person name="Lee C.-M."/>
            <person name="Sim J.-S."/>
            <person name="Jeong J.-T."/>
            <person name="Choi B.-S."/>
            <person name="Jung M."/>
            <person name="Ginzburg D."/>
            <person name="Zhao K."/>
            <person name="Won S.Y."/>
            <person name="Oh T.-J."/>
            <person name="Yu Y."/>
            <person name="Kim N.-H."/>
            <person name="Lee O.R."/>
            <person name="Lee T.-H."/>
            <person name="Bashyal P."/>
            <person name="Kim T.-S."/>
            <person name="Lee W.-H."/>
            <person name="Kawkins C."/>
            <person name="Kim C.-K."/>
            <person name="Kim J.S."/>
            <person name="Ahn B.O."/>
            <person name="Rhee S.Y."/>
            <person name="Sohng J.K."/>
        </authorList>
    </citation>
    <scope>NUCLEOTIDE SEQUENCE</scope>
    <source>
        <tissue evidence="2">Leaf</tissue>
    </source>
</reference>
<accession>A0A834TWR9</accession>
<dbReference type="AlphaFoldDB" id="A0A834TWR9"/>
<gene>
    <name evidence="2" type="ORF">G2W53_011835</name>
</gene>
<evidence type="ECO:0000256" key="1">
    <source>
        <dbReference type="SAM" id="MobiDB-lite"/>
    </source>
</evidence>
<evidence type="ECO:0000313" key="2">
    <source>
        <dbReference type="EMBL" id="KAF7829502.1"/>
    </source>
</evidence>
<sequence>MEGSSRKLKEESGKDERETKLSSDQLEMDTYKEYEGGLNVGPEMSV</sequence>
<keyword evidence="3" id="KW-1185">Reference proteome</keyword>
<organism evidence="2 3">
    <name type="scientific">Senna tora</name>
    <dbReference type="NCBI Taxonomy" id="362788"/>
    <lineage>
        <taxon>Eukaryota</taxon>
        <taxon>Viridiplantae</taxon>
        <taxon>Streptophyta</taxon>
        <taxon>Embryophyta</taxon>
        <taxon>Tracheophyta</taxon>
        <taxon>Spermatophyta</taxon>
        <taxon>Magnoliopsida</taxon>
        <taxon>eudicotyledons</taxon>
        <taxon>Gunneridae</taxon>
        <taxon>Pentapetalae</taxon>
        <taxon>rosids</taxon>
        <taxon>fabids</taxon>
        <taxon>Fabales</taxon>
        <taxon>Fabaceae</taxon>
        <taxon>Caesalpinioideae</taxon>
        <taxon>Cassia clade</taxon>
        <taxon>Senna</taxon>
    </lineage>
</organism>